<accession>A0AAN0VRP1</accession>
<proteinExistence type="predicted"/>
<organism evidence="1 2">
    <name type="scientific">Burkholderia cenocepacia</name>
    <dbReference type="NCBI Taxonomy" id="95486"/>
    <lineage>
        <taxon>Bacteria</taxon>
        <taxon>Pseudomonadati</taxon>
        <taxon>Pseudomonadota</taxon>
        <taxon>Betaproteobacteria</taxon>
        <taxon>Burkholderiales</taxon>
        <taxon>Burkholderiaceae</taxon>
        <taxon>Burkholderia</taxon>
        <taxon>Burkholderia cepacia complex</taxon>
    </lineage>
</organism>
<name>A0AAN0VRP1_9BURK</name>
<evidence type="ECO:0000313" key="2">
    <source>
        <dbReference type="Proteomes" id="UP000029413"/>
    </source>
</evidence>
<sequence length="70" mass="8060">MYAPDLVGTADEIVGMLLDDSVLAQIRELRLELPYDLPFENYGQILRDFITRLVTELGWRSMAMRWTAVA</sequence>
<evidence type="ECO:0000313" key="1">
    <source>
        <dbReference type="EMBL" id="AIO37115.1"/>
    </source>
</evidence>
<dbReference type="KEGG" id="bcen:DM39_4081"/>
<dbReference type="AlphaFoldDB" id="A0AAN0VRP1"/>
<protein>
    <submittedName>
        <fullName evidence="1">Coenzyme F420-dependent N5,N10-methylene tetrahydromethanopterin reductase</fullName>
    </submittedName>
</protein>
<gene>
    <name evidence="1" type="ORF">DM39_4081</name>
</gene>
<reference evidence="1 2" key="1">
    <citation type="submission" date="2014-05" db="EMBL/GenBank/DDBJ databases">
        <authorList>
            <person name="Bishop-Lilly K.A."/>
            <person name="Broomall S.M."/>
            <person name="Chain P.S."/>
            <person name="Chertkov O."/>
            <person name="Coyne S.R."/>
            <person name="Daligault H.E."/>
            <person name="Davenport K.W."/>
            <person name="Erkkila T."/>
            <person name="Frey K.G."/>
            <person name="Gibbons H.S."/>
            <person name="Gu W."/>
            <person name="Jaissle J."/>
            <person name="Johnson S.L."/>
            <person name="Koroleva G.I."/>
            <person name="Ladner J.T."/>
            <person name="Lo C.-C."/>
            <person name="Minogue T.D."/>
            <person name="Munk C."/>
            <person name="Palacios G.F."/>
            <person name="Redden C.L."/>
            <person name="Rosenzweig C.N."/>
            <person name="Scholz M.B."/>
            <person name="Teshima H."/>
            <person name="Xu Y."/>
        </authorList>
    </citation>
    <scope>NUCLEOTIDE SEQUENCE [LARGE SCALE GENOMIC DNA]</scope>
    <source>
        <strain evidence="1 2">DDS 22E-1</strain>
    </source>
</reference>
<dbReference type="Proteomes" id="UP000029413">
    <property type="component" value="Chromosome 2"/>
</dbReference>
<dbReference type="EMBL" id="CP007784">
    <property type="protein sequence ID" value="AIO37115.1"/>
    <property type="molecule type" value="Genomic_DNA"/>
</dbReference>
<keyword evidence="2" id="KW-1185">Reference proteome</keyword>